<proteinExistence type="predicted"/>
<evidence type="ECO:0000313" key="1">
    <source>
        <dbReference type="EMBL" id="VDH93370.1"/>
    </source>
</evidence>
<dbReference type="AlphaFoldDB" id="A0A8B6BPZ4"/>
<name>A0A8B6BPZ4_MYTGA</name>
<comment type="caution">
    <text evidence="1">The sequence shown here is derived from an EMBL/GenBank/DDBJ whole genome shotgun (WGS) entry which is preliminary data.</text>
</comment>
<keyword evidence="2" id="KW-1185">Reference proteome</keyword>
<reference evidence="1" key="1">
    <citation type="submission" date="2018-11" db="EMBL/GenBank/DDBJ databases">
        <authorList>
            <person name="Alioto T."/>
            <person name="Alioto T."/>
        </authorList>
    </citation>
    <scope>NUCLEOTIDE SEQUENCE</scope>
</reference>
<protein>
    <recommendedName>
        <fullName evidence="3">DZIP3-like HEPN domain-containing protein</fullName>
    </recommendedName>
</protein>
<dbReference type="SUPFAM" id="SSF50978">
    <property type="entry name" value="WD40 repeat-like"/>
    <property type="match status" value="1"/>
</dbReference>
<dbReference type="InterPro" id="IPR036322">
    <property type="entry name" value="WD40_repeat_dom_sf"/>
</dbReference>
<evidence type="ECO:0000313" key="2">
    <source>
        <dbReference type="Proteomes" id="UP000596742"/>
    </source>
</evidence>
<evidence type="ECO:0008006" key="3">
    <source>
        <dbReference type="Google" id="ProtNLM"/>
    </source>
</evidence>
<organism evidence="1 2">
    <name type="scientific">Mytilus galloprovincialis</name>
    <name type="common">Mediterranean mussel</name>
    <dbReference type="NCBI Taxonomy" id="29158"/>
    <lineage>
        <taxon>Eukaryota</taxon>
        <taxon>Metazoa</taxon>
        <taxon>Spiralia</taxon>
        <taxon>Lophotrochozoa</taxon>
        <taxon>Mollusca</taxon>
        <taxon>Bivalvia</taxon>
        <taxon>Autobranchia</taxon>
        <taxon>Pteriomorphia</taxon>
        <taxon>Mytilida</taxon>
        <taxon>Mytiloidea</taxon>
        <taxon>Mytilidae</taxon>
        <taxon>Mytilinae</taxon>
        <taxon>Mytilus</taxon>
    </lineage>
</organism>
<dbReference type="OrthoDB" id="6129107at2759"/>
<dbReference type="Proteomes" id="UP000596742">
    <property type="component" value="Unassembled WGS sequence"/>
</dbReference>
<dbReference type="EMBL" id="UYJE01000441">
    <property type="protein sequence ID" value="VDH93370.1"/>
    <property type="molecule type" value="Genomic_DNA"/>
</dbReference>
<gene>
    <name evidence="1" type="ORF">MGAL_10B091647</name>
</gene>
<sequence length="609" mass="69410">MDNEDRRRYLVVGSVILEVVTPLFQKKIENDYKTGGFGSLQEFINSQNVIHTLFHIRHGIALCCKDQINCRYPVAFAPLFSHQWNKLYSRKQGLCNKTCHCNYTANAVQLTDIDISLSSVIFISCCTLLQNEKEAVQMLREYKNKYLSHNTTGCISITEYNTLWPNLVLYVSRLDSDKVKDVLSIENRPLDEYLSNKYHTCLLDLHEQIESTTQNLHSSIKDVNSSINWLTSFLQLSFQRFDTRVQQLETSVQGLDTTMQGLSTKIQGMATRVQRKDTIVHGRVQEGDTTGQEVRNSFQRFQTSDHQTNDLITELLQPDLTSESSRHIIIPPYNEQLRKHGDQYLLGQITYYPNQQLKLDSLVNGGLVSDIKMLDDGRLVFCVPDQSKLLICNRDGSNIESIQIRGAPCCLTRINSSIVAVVVVKPFRSSVVELYDINTKRILKRIQVPGMKSACGISVMHNKLIVGGVRTLLIVDLHVKDRIQMIKIRCTPEAIHASGTKIFFKNHHTGFKSNERKKLKWYSFTEKKVQGKILSSDPYSIMSLRNGCLYVLCIDGSIRHVSPDLKHVKTVNTNNSEALEGGDIISYNAKQNTMVLRNKKILNIFQVKQ</sequence>
<accession>A0A8B6BPZ4</accession>